<sequence length="116" mass="12360">MRFINTTNLKAPFYLVAAFAPQMVEQGSGKIINITTVLAHKGFAGASLYGATEAALTLLTRSWAAEFGPAGVNVNAIAPHLVRTPGIEGNMEVIDQVAKTLPVRRWAKPAEIAAKE</sequence>
<dbReference type="EMBL" id="BNJJ01000039">
    <property type="protein sequence ID" value="GHO89546.1"/>
    <property type="molecule type" value="Genomic_DNA"/>
</dbReference>
<comment type="similarity">
    <text evidence="1">Belongs to the short-chain dehydrogenases/reductases (SDR) family.</text>
</comment>
<proteinExistence type="inferred from homology"/>
<evidence type="ECO:0000256" key="1">
    <source>
        <dbReference type="ARBA" id="ARBA00006484"/>
    </source>
</evidence>
<gene>
    <name evidence="3" type="ORF">KSZ_75520</name>
</gene>
<keyword evidence="2" id="KW-0560">Oxidoreductase</keyword>
<evidence type="ECO:0008006" key="5">
    <source>
        <dbReference type="Google" id="ProtNLM"/>
    </source>
</evidence>
<accession>A0ABQ3VW71</accession>
<keyword evidence="4" id="KW-1185">Reference proteome</keyword>
<dbReference type="CDD" id="cd05233">
    <property type="entry name" value="SDR_c"/>
    <property type="match status" value="1"/>
</dbReference>
<dbReference type="PANTHER" id="PTHR42760">
    <property type="entry name" value="SHORT-CHAIN DEHYDROGENASES/REDUCTASES FAMILY MEMBER"/>
    <property type="match status" value="1"/>
</dbReference>
<organism evidence="3 4">
    <name type="scientific">Dictyobacter formicarum</name>
    <dbReference type="NCBI Taxonomy" id="2778368"/>
    <lineage>
        <taxon>Bacteria</taxon>
        <taxon>Bacillati</taxon>
        <taxon>Chloroflexota</taxon>
        <taxon>Ktedonobacteria</taxon>
        <taxon>Ktedonobacterales</taxon>
        <taxon>Dictyobacteraceae</taxon>
        <taxon>Dictyobacter</taxon>
    </lineage>
</organism>
<dbReference type="Pfam" id="PF13561">
    <property type="entry name" value="adh_short_C2"/>
    <property type="match status" value="1"/>
</dbReference>
<dbReference type="InterPro" id="IPR002347">
    <property type="entry name" value="SDR_fam"/>
</dbReference>
<comment type="caution">
    <text evidence="3">The sequence shown here is derived from an EMBL/GenBank/DDBJ whole genome shotgun (WGS) entry which is preliminary data.</text>
</comment>
<evidence type="ECO:0000313" key="4">
    <source>
        <dbReference type="Proteomes" id="UP000635565"/>
    </source>
</evidence>
<evidence type="ECO:0000256" key="2">
    <source>
        <dbReference type="ARBA" id="ARBA00023002"/>
    </source>
</evidence>
<protein>
    <recommendedName>
        <fullName evidence="5">Short-chain dehydrogenase</fullName>
    </recommendedName>
</protein>
<reference evidence="3 4" key="1">
    <citation type="journal article" date="2021" name="Int. J. Syst. Evol. Microbiol.">
        <title>Reticulibacter mediterranei gen. nov., sp. nov., within the new family Reticulibacteraceae fam. nov., and Ktedonospora formicarum gen. nov., sp. nov., Ktedonobacter robiniae sp. nov., Dictyobacter formicarum sp. nov. and Dictyobacter arantiisoli sp. nov., belonging to the class Ktedonobacteria.</title>
        <authorList>
            <person name="Yabe S."/>
            <person name="Zheng Y."/>
            <person name="Wang C.M."/>
            <person name="Sakai Y."/>
            <person name="Abe K."/>
            <person name="Yokota A."/>
            <person name="Donadio S."/>
            <person name="Cavaletti L."/>
            <person name="Monciardini P."/>
        </authorList>
    </citation>
    <scope>NUCLEOTIDE SEQUENCE [LARGE SCALE GENOMIC DNA]</scope>
    <source>
        <strain evidence="3 4">SOSP1-9</strain>
    </source>
</reference>
<dbReference type="RefSeq" id="WP_201367114.1">
    <property type="nucleotide sequence ID" value="NZ_BNJJ01000039.1"/>
</dbReference>
<dbReference type="Gene3D" id="3.40.50.720">
    <property type="entry name" value="NAD(P)-binding Rossmann-like Domain"/>
    <property type="match status" value="1"/>
</dbReference>
<dbReference type="SUPFAM" id="SSF51735">
    <property type="entry name" value="NAD(P)-binding Rossmann-fold domains"/>
    <property type="match status" value="1"/>
</dbReference>
<dbReference type="InterPro" id="IPR036291">
    <property type="entry name" value="NAD(P)-bd_dom_sf"/>
</dbReference>
<dbReference type="PRINTS" id="PR00081">
    <property type="entry name" value="GDHRDH"/>
</dbReference>
<name>A0ABQ3VW71_9CHLR</name>
<dbReference type="Proteomes" id="UP000635565">
    <property type="component" value="Unassembled WGS sequence"/>
</dbReference>
<dbReference type="PANTHER" id="PTHR42760:SF133">
    <property type="entry name" value="3-OXOACYL-[ACYL-CARRIER-PROTEIN] REDUCTASE"/>
    <property type="match status" value="1"/>
</dbReference>
<evidence type="ECO:0000313" key="3">
    <source>
        <dbReference type="EMBL" id="GHO89546.1"/>
    </source>
</evidence>